<protein>
    <submittedName>
        <fullName evidence="3">DUF1917-domain-containing protein</fullName>
    </submittedName>
</protein>
<reference evidence="3 4" key="1">
    <citation type="submission" date="2018-02" db="EMBL/GenBank/DDBJ databases">
        <title>The genomes of Aspergillus section Nigri reveals drivers in fungal speciation.</title>
        <authorList>
            <consortium name="DOE Joint Genome Institute"/>
            <person name="Vesth T.C."/>
            <person name="Nybo J."/>
            <person name="Theobald S."/>
            <person name="Brandl J."/>
            <person name="Frisvad J.C."/>
            <person name="Nielsen K.F."/>
            <person name="Lyhne E.K."/>
            <person name="Kogle M.E."/>
            <person name="Kuo A."/>
            <person name="Riley R."/>
            <person name="Clum A."/>
            <person name="Nolan M."/>
            <person name="Lipzen A."/>
            <person name="Salamov A."/>
            <person name="Henrissat B."/>
            <person name="Wiebenga A."/>
            <person name="De vries R.P."/>
            <person name="Grigoriev I.V."/>
            <person name="Mortensen U.H."/>
            <person name="Andersen M.R."/>
            <person name="Baker S.E."/>
        </authorList>
    </citation>
    <scope>NUCLEOTIDE SEQUENCE [LARGE SCALE GENOMIC DNA]</scope>
    <source>
        <strain evidence="3 4">CBS 121057</strain>
    </source>
</reference>
<feature type="region of interest" description="Disordered" evidence="2">
    <location>
        <begin position="53"/>
        <end position="96"/>
    </location>
</feature>
<dbReference type="OrthoDB" id="10067381at2759"/>
<proteinExistence type="inferred from homology"/>
<dbReference type="PANTHER" id="PTHR31977:SF1">
    <property type="entry name" value="UPF0696 PROTEIN C11ORF68"/>
    <property type="match status" value="1"/>
</dbReference>
<evidence type="ECO:0000313" key="3">
    <source>
        <dbReference type="EMBL" id="PYI07840.1"/>
    </source>
</evidence>
<comment type="similarity">
    <text evidence="1">Belongs to the UPF0696 family.</text>
</comment>
<dbReference type="Pfam" id="PF08939">
    <property type="entry name" value="Bles03"/>
    <property type="match status" value="1"/>
</dbReference>
<evidence type="ECO:0000256" key="1">
    <source>
        <dbReference type="ARBA" id="ARBA00010568"/>
    </source>
</evidence>
<feature type="compositionally biased region" description="Low complexity" evidence="2">
    <location>
        <begin position="58"/>
        <end position="75"/>
    </location>
</feature>
<dbReference type="Gene3D" id="3.30.760.10">
    <property type="entry name" value="RNA Cap, Translation Initiation Factor Eif4e"/>
    <property type="match status" value="1"/>
</dbReference>
<dbReference type="InterPro" id="IPR023398">
    <property type="entry name" value="TIF_eIF4e-like"/>
</dbReference>
<name>A0A319EE78_ASPSB</name>
<sequence>MPALSDESSFYGSENETANLEEQVSTYDVDHYWTHIHPHLYSTIQHDRLAIQAQAQASSSTSPNTPSPTTTTTRIIRPDRPSPNEPIPTFLARLPPSTTPCTSATGPWIYIQSPGYYAPETHIPDLLTQGRRALEHYEEEKSVLEAQRDKPSTLAKDKSGLTRRLGTLRQNLEKRIFAIARAANVVSGKWMLFVTPDKVDAVWGVVAEETARGELGSGAKVSTREDGEGAEGRARLVAIYTRDFGDRGEAERVVRRLVELGVVRRGERPIYYKCDAYTYLGIDGRNPWGLRASLFSSRDVLGERT</sequence>
<keyword evidence="4" id="KW-1185">Reference proteome</keyword>
<dbReference type="Proteomes" id="UP000248423">
    <property type="component" value="Unassembled WGS sequence"/>
</dbReference>
<dbReference type="SUPFAM" id="SSF55418">
    <property type="entry name" value="eIF4e-like"/>
    <property type="match status" value="1"/>
</dbReference>
<dbReference type="InterPro" id="IPR015034">
    <property type="entry name" value="Bles03"/>
</dbReference>
<gene>
    <name evidence="3" type="ORF">BO78DRAFT_312153</name>
</gene>
<dbReference type="VEuPathDB" id="FungiDB:BO78DRAFT_312153"/>
<accession>A0A319EE78</accession>
<dbReference type="AlphaFoldDB" id="A0A319EE78"/>
<evidence type="ECO:0000256" key="2">
    <source>
        <dbReference type="SAM" id="MobiDB-lite"/>
    </source>
</evidence>
<evidence type="ECO:0000313" key="4">
    <source>
        <dbReference type="Proteomes" id="UP000248423"/>
    </source>
</evidence>
<dbReference type="PANTHER" id="PTHR31977">
    <property type="entry name" value="UPF0696 PROTEIN C11ORF68"/>
    <property type="match status" value="1"/>
</dbReference>
<organism evidence="3 4">
    <name type="scientific">Aspergillus sclerotiicarbonarius (strain CBS 121057 / IBT 28362)</name>
    <dbReference type="NCBI Taxonomy" id="1448318"/>
    <lineage>
        <taxon>Eukaryota</taxon>
        <taxon>Fungi</taxon>
        <taxon>Dikarya</taxon>
        <taxon>Ascomycota</taxon>
        <taxon>Pezizomycotina</taxon>
        <taxon>Eurotiomycetes</taxon>
        <taxon>Eurotiomycetidae</taxon>
        <taxon>Eurotiales</taxon>
        <taxon>Aspergillaceae</taxon>
        <taxon>Aspergillus</taxon>
        <taxon>Aspergillus subgen. Circumdati</taxon>
    </lineage>
</organism>
<dbReference type="EMBL" id="KZ826339">
    <property type="protein sequence ID" value="PYI07840.1"/>
    <property type="molecule type" value="Genomic_DNA"/>
</dbReference>